<organism evidence="2 3">
    <name type="scientific">Lentzea miocenica</name>
    <dbReference type="NCBI Taxonomy" id="3095431"/>
    <lineage>
        <taxon>Bacteria</taxon>
        <taxon>Bacillati</taxon>
        <taxon>Actinomycetota</taxon>
        <taxon>Actinomycetes</taxon>
        <taxon>Pseudonocardiales</taxon>
        <taxon>Pseudonocardiaceae</taxon>
        <taxon>Lentzea</taxon>
    </lineage>
</organism>
<accession>A0ABU4TGF4</accession>
<keyword evidence="1" id="KW-0812">Transmembrane</keyword>
<keyword evidence="1" id="KW-0472">Membrane</keyword>
<reference evidence="2 3" key="2">
    <citation type="submission" date="2023-11" db="EMBL/GenBank/DDBJ databases">
        <authorList>
            <person name="Lara A.C."/>
            <person name="Chronakova A."/>
        </authorList>
    </citation>
    <scope>NUCLEOTIDE SEQUENCE [LARGE SCALE GENOMIC DNA]</scope>
    <source>
        <strain evidence="2 3">BCCO 10_0856</strain>
    </source>
</reference>
<evidence type="ECO:0000313" key="3">
    <source>
        <dbReference type="Proteomes" id="UP001285521"/>
    </source>
</evidence>
<feature type="transmembrane region" description="Helical" evidence="1">
    <location>
        <begin position="133"/>
        <end position="158"/>
    </location>
</feature>
<evidence type="ECO:0000313" key="2">
    <source>
        <dbReference type="EMBL" id="MDX8037281.1"/>
    </source>
</evidence>
<gene>
    <name evidence="2" type="ORF">SK803_44410</name>
</gene>
<keyword evidence="3" id="KW-1185">Reference proteome</keyword>
<evidence type="ECO:0008006" key="4">
    <source>
        <dbReference type="Google" id="ProtNLM"/>
    </source>
</evidence>
<feature type="transmembrane region" description="Helical" evidence="1">
    <location>
        <begin position="12"/>
        <end position="33"/>
    </location>
</feature>
<dbReference type="Proteomes" id="UP001285521">
    <property type="component" value="Unassembled WGS sequence"/>
</dbReference>
<dbReference type="EMBL" id="JAXAVW010000061">
    <property type="protein sequence ID" value="MDX8037281.1"/>
    <property type="molecule type" value="Genomic_DNA"/>
</dbReference>
<dbReference type="RefSeq" id="WP_319972280.1">
    <property type="nucleotide sequence ID" value="NZ_JAXAVW010000061.1"/>
</dbReference>
<evidence type="ECO:0000256" key="1">
    <source>
        <dbReference type="SAM" id="Phobius"/>
    </source>
</evidence>
<sequence length="168" mass="17867">MSGYIDLKDVRISGHVTQVLIVVVAVASVLGTALHPGDGDPMWDLAALLLLAPAAVAFGIWVRNASQNAGAIALREVKQMADVWRASDHAQRDVPFEQRVPSRWIKPWQWTFLAMMASEAAETFLGSGSGYRVVAVASAVLAVVAAALAVVVIAQVSALQRPELLADL</sequence>
<keyword evidence="1" id="KW-1133">Transmembrane helix</keyword>
<feature type="transmembrane region" description="Helical" evidence="1">
    <location>
        <begin position="45"/>
        <end position="62"/>
    </location>
</feature>
<comment type="caution">
    <text evidence="2">The sequence shown here is derived from an EMBL/GenBank/DDBJ whole genome shotgun (WGS) entry which is preliminary data.</text>
</comment>
<reference evidence="2 3" key="1">
    <citation type="submission" date="2023-11" db="EMBL/GenBank/DDBJ databases">
        <title>Lentzea sokolovensis, sp. nov., Lentzea kristufkii, sp. nov., and Lentzea miocenensis, sp. nov., rare actinobacteria from Sokolov Coal Basin, Miocene lacustrine sediment, Czech Republic.</title>
        <authorList>
            <person name="Lara A."/>
            <person name="Kotroba L."/>
            <person name="Nouioui I."/>
            <person name="Neumann-Schaal M."/>
            <person name="Mast Y."/>
            <person name="Chronakova A."/>
        </authorList>
    </citation>
    <scope>NUCLEOTIDE SEQUENCE [LARGE SCALE GENOMIC DNA]</scope>
    <source>
        <strain evidence="2 3">BCCO 10_0856</strain>
    </source>
</reference>
<protein>
    <recommendedName>
        <fullName evidence="4">SdpI/YhfL protein family protein</fullName>
    </recommendedName>
</protein>
<proteinExistence type="predicted"/>
<name>A0ABU4TGF4_9PSEU</name>